<dbReference type="EMBL" id="LKAM01000002">
    <property type="protein sequence ID" value="KUM49645.1"/>
    <property type="molecule type" value="Genomic_DNA"/>
</dbReference>
<dbReference type="AlphaFoldDB" id="A0A101M279"/>
<organism evidence="1">
    <name type="scientific">Picea glauca</name>
    <name type="common">White spruce</name>
    <name type="synonym">Pinus glauca</name>
    <dbReference type="NCBI Taxonomy" id="3330"/>
    <lineage>
        <taxon>Eukaryota</taxon>
        <taxon>Viridiplantae</taxon>
        <taxon>Streptophyta</taxon>
        <taxon>Embryophyta</taxon>
        <taxon>Tracheophyta</taxon>
        <taxon>Spermatophyta</taxon>
        <taxon>Pinopsida</taxon>
        <taxon>Pinidae</taxon>
        <taxon>Conifers I</taxon>
        <taxon>Pinales</taxon>
        <taxon>Pinaceae</taxon>
        <taxon>Picea</taxon>
    </lineage>
</organism>
<evidence type="ECO:0000313" key="1">
    <source>
        <dbReference type="EMBL" id="KUM49645.1"/>
    </source>
</evidence>
<comment type="caution">
    <text evidence="1">The sequence shown here is derived from an EMBL/GenBank/DDBJ whole genome shotgun (WGS) entry which is preliminary data.</text>
</comment>
<gene>
    <name evidence="1" type="ORF">ABT39_MTgene2871</name>
</gene>
<name>A0A101M279_PICGL</name>
<reference evidence="1" key="1">
    <citation type="journal article" date="2015" name="Genome Biol. Evol.">
        <title>Organellar Genomes of White Spruce (Picea glauca): Assembly and Annotation.</title>
        <authorList>
            <person name="Jackman S.D."/>
            <person name="Warren R.L."/>
            <person name="Gibb E.A."/>
            <person name="Vandervalk B.P."/>
            <person name="Mohamadi H."/>
            <person name="Chu J."/>
            <person name="Raymond A."/>
            <person name="Pleasance S."/>
            <person name="Coope R."/>
            <person name="Wildung M.R."/>
            <person name="Ritland C.E."/>
            <person name="Bousquet J."/>
            <person name="Jones S.J."/>
            <person name="Bohlmann J."/>
            <person name="Birol I."/>
        </authorList>
    </citation>
    <scope>NUCLEOTIDE SEQUENCE [LARGE SCALE GENOMIC DNA]</scope>
    <source>
        <tissue evidence="1">Flushing bud</tissue>
    </source>
</reference>
<proteinExistence type="predicted"/>
<protein>
    <submittedName>
        <fullName evidence="1">Uncharacterized protein</fullName>
    </submittedName>
</protein>
<geneLocation type="mitochondrion" evidence="1"/>
<accession>A0A101M279</accession>
<keyword evidence="1" id="KW-0496">Mitochondrion</keyword>
<sequence length="67" mass="7517">MIGKERILQENGLANAQRLSPLLRRYKIAQTSFGSKGLLEQGRVSTRFRFIAVPNLSRVSSNKDGIK</sequence>